<feature type="transmembrane region" description="Helical" evidence="1">
    <location>
        <begin position="143"/>
        <end position="167"/>
    </location>
</feature>
<feature type="transmembrane region" description="Helical" evidence="1">
    <location>
        <begin position="174"/>
        <end position="195"/>
    </location>
</feature>
<sequence length="518" mass="52179">MSSQTLRAPADAAVPSLPGAAPPAKVATARAGFAMAIATFAMAGASAVQAVLYLSRFGVDGRTDGFFVAFALYTTFGVFGQSIRLTAVPLLVGRTPRLTAREFALALVVVAVPVIVLTCGLAGPLARILAPGLSAGDRAVTSSALPVLGCAMALQLWASGGATLLAVRSRFSAIAAAYVAGAGSGLVAFLALMGFAGELTLGWSMLTMAVVTCGSMLVAVQRSGGLPAGDHALRAARVLRMTGRLLGRTVIYLAVNALFIVTLAFASHSTTGDTTVLSYAYLFCSYLVAGTGMALGMSRIADMSRASGEERRATIVATVPAGFRYALLIVAPALALLIVGGAPLVHAVLPGSLDADGVRSLQIFTLLLVPWTAAALLVSLLMPAMLALDRAVLLNALAAPLVVLHVVATLVGNALFGVEGSVGAMWVAPTCFAAIMVVCLAGSQSGRVLRETAGGSLRFLGLAAAAYGAAAAITAAVPSTAAAAAASVLGTFLYLGGALLVARSQLGLLAGALRPRPT</sequence>
<gene>
    <name evidence="2" type="primary">murJ_2</name>
    <name evidence="2" type="ORF">DSM104329_04163</name>
</gene>
<dbReference type="KEGG" id="sbae:DSM104329_04163"/>
<feature type="transmembrane region" description="Helical" evidence="1">
    <location>
        <begin position="455"/>
        <end position="477"/>
    </location>
</feature>
<name>A0A9E6Y059_9ACTN</name>
<feature type="transmembrane region" description="Helical" evidence="1">
    <location>
        <begin position="66"/>
        <end position="91"/>
    </location>
</feature>
<feature type="transmembrane region" description="Helical" evidence="1">
    <location>
        <begin position="245"/>
        <end position="267"/>
    </location>
</feature>
<accession>A0A9E6Y059</accession>
<evidence type="ECO:0000256" key="1">
    <source>
        <dbReference type="SAM" id="Phobius"/>
    </source>
</evidence>
<feature type="transmembrane region" description="Helical" evidence="1">
    <location>
        <begin position="33"/>
        <end position="54"/>
    </location>
</feature>
<feature type="transmembrane region" description="Helical" evidence="1">
    <location>
        <begin position="201"/>
        <end position="224"/>
    </location>
</feature>
<feature type="transmembrane region" description="Helical" evidence="1">
    <location>
        <begin position="422"/>
        <end position="443"/>
    </location>
</feature>
<keyword evidence="1" id="KW-1133">Transmembrane helix</keyword>
<feature type="transmembrane region" description="Helical" evidence="1">
    <location>
        <begin position="279"/>
        <end position="301"/>
    </location>
</feature>
<keyword evidence="1" id="KW-0472">Membrane</keyword>
<dbReference type="RefSeq" id="WP_259311787.1">
    <property type="nucleotide sequence ID" value="NZ_CP087164.1"/>
</dbReference>
<feature type="transmembrane region" description="Helical" evidence="1">
    <location>
        <begin position="103"/>
        <end position="123"/>
    </location>
</feature>
<feature type="transmembrane region" description="Helical" evidence="1">
    <location>
        <begin position="361"/>
        <end position="381"/>
    </location>
</feature>
<dbReference type="AlphaFoldDB" id="A0A9E6Y059"/>
<keyword evidence="3" id="KW-1185">Reference proteome</keyword>
<reference evidence="2" key="1">
    <citation type="journal article" date="2022" name="Int. J. Syst. Evol. Microbiol.">
        <title>Pseudomonas aegrilactucae sp. nov. and Pseudomonas morbosilactucae sp. nov., pathogens causing bacterial rot of lettuce in Japan.</title>
        <authorList>
            <person name="Sawada H."/>
            <person name="Fujikawa T."/>
            <person name="Satou M."/>
        </authorList>
    </citation>
    <scope>NUCLEOTIDE SEQUENCE</scope>
    <source>
        <strain evidence="2">0166_1</strain>
    </source>
</reference>
<protein>
    <submittedName>
        <fullName evidence="2">Lipid II flippase MurJ</fullName>
    </submittedName>
</protein>
<feature type="transmembrane region" description="Helical" evidence="1">
    <location>
        <begin position="483"/>
        <end position="502"/>
    </location>
</feature>
<keyword evidence="1" id="KW-0812">Transmembrane</keyword>
<dbReference type="EMBL" id="CP087164">
    <property type="protein sequence ID" value="UGS37742.1"/>
    <property type="molecule type" value="Genomic_DNA"/>
</dbReference>
<feature type="transmembrane region" description="Helical" evidence="1">
    <location>
        <begin position="322"/>
        <end position="349"/>
    </location>
</feature>
<evidence type="ECO:0000313" key="3">
    <source>
        <dbReference type="Proteomes" id="UP001162834"/>
    </source>
</evidence>
<evidence type="ECO:0000313" key="2">
    <source>
        <dbReference type="EMBL" id="UGS37742.1"/>
    </source>
</evidence>
<dbReference type="Proteomes" id="UP001162834">
    <property type="component" value="Chromosome"/>
</dbReference>
<organism evidence="2 3">
    <name type="scientific">Capillimicrobium parvum</name>
    <dbReference type="NCBI Taxonomy" id="2884022"/>
    <lineage>
        <taxon>Bacteria</taxon>
        <taxon>Bacillati</taxon>
        <taxon>Actinomycetota</taxon>
        <taxon>Thermoleophilia</taxon>
        <taxon>Solirubrobacterales</taxon>
        <taxon>Capillimicrobiaceae</taxon>
        <taxon>Capillimicrobium</taxon>
    </lineage>
</organism>
<feature type="transmembrane region" description="Helical" evidence="1">
    <location>
        <begin position="393"/>
        <end position="416"/>
    </location>
</feature>
<proteinExistence type="predicted"/>